<gene>
    <name evidence="6" type="ORF">E1I69_02210</name>
</gene>
<dbReference type="PANTHER" id="PTHR11472">
    <property type="entry name" value="DNA REPAIR DEAD HELICASE RAD3/XP-D SUBFAMILY MEMBER"/>
    <property type="match status" value="1"/>
</dbReference>
<evidence type="ECO:0000256" key="1">
    <source>
        <dbReference type="ARBA" id="ARBA00022741"/>
    </source>
</evidence>
<name>A0A4S3PZ73_9BACI</name>
<evidence type="ECO:0000256" key="3">
    <source>
        <dbReference type="ARBA" id="ARBA00022840"/>
    </source>
</evidence>
<keyword evidence="1" id="KW-0547">Nucleotide-binding</keyword>
<dbReference type="EMBL" id="SLUB01000002">
    <property type="protein sequence ID" value="THE15148.1"/>
    <property type="molecule type" value="Genomic_DNA"/>
</dbReference>
<dbReference type="GO" id="GO:0016818">
    <property type="term" value="F:hydrolase activity, acting on acid anhydrides, in phosphorus-containing anhydrides"/>
    <property type="evidence" value="ECO:0007669"/>
    <property type="project" value="InterPro"/>
</dbReference>
<dbReference type="InterPro" id="IPR027417">
    <property type="entry name" value="P-loop_NTPase"/>
</dbReference>
<dbReference type="STRING" id="1033734.GCA_000285535_04045"/>
<keyword evidence="6" id="KW-0347">Helicase</keyword>
<dbReference type="AlphaFoldDB" id="A0A4S3PZ73"/>
<comment type="similarity">
    <text evidence="4">Belongs to the helicase family. DinG subfamily.</text>
</comment>
<comment type="caution">
    <text evidence="6">The sequence shown here is derived from an EMBL/GenBank/DDBJ whole genome shotgun (WGS) entry which is preliminary data.</text>
</comment>
<dbReference type="GO" id="GO:0003678">
    <property type="term" value="F:DNA helicase activity"/>
    <property type="evidence" value="ECO:0007669"/>
    <property type="project" value="TreeGrafter"/>
</dbReference>
<organism evidence="6 7">
    <name type="scientific">Bacillus timonensis</name>
    <dbReference type="NCBI Taxonomy" id="1033734"/>
    <lineage>
        <taxon>Bacteria</taxon>
        <taxon>Bacillati</taxon>
        <taxon>Bacillota</taxon>
        <taxon>Bacilli</taxon>
        <taxon>Bacillales</taxon>
        <taxon>Bacillaceae</taxon>
        <taxon>Bacillus</taxon>
    </lineage>
</organism>
<dbReference type="Proteomes" id="UP000306477">
    <property type="component" value="Unassembled WGS sequence"/>
</dbReference>
<accession>A0A4S3PZ73</accession>
<dbReference type="GO" id="GO:0006139">
    <property type="term" value="P:nucleobase-containing compound metabolic process"/>
    <property type="evidence" value="ECO:0007669"/>
    <property type="project" value="InterPro"/>
</dbReference>
<dbReference type="InterPro" id="IPR006555">
    <property type="entry name" value="ATP-dep_Helicase_C"/>
</dbReference>
<evidence type="ECO:0000256" key="2">
    <source>
        <dbReference type="ARBA" id="ARBA00022801"/>
    </source>
</evidence>
<dbReference type="InterPro" id="IPR014013">
    <property type="entry name" value="Helic_SF1/SF2_ATP-bd_DinG/Rad3"/>
</dbReference>
<dbReference type="GO" id="GO:0005524">
    <property type="term" value="F:ATP binding"/>
    <property type="evidence" value="ECO:0007669"/>
    <property type="project" value="UniProtKB-KW"/>
</dbReference>
<evidence type="ECO:0000313" key="7">
    <source>
        <dbReference type="Proteomes" id="UP000306477"/>
    </source>
</evidence>
<dbReference type="InterPro" id="IPR045028">
    <property type="entry name" value="DinG/Rad3-like"/>
</dbReference>
<dbReference type="OrthoDB" id="9803913at2"/>
<dbReference type="SMART" id="SM00491">
    <property type="entry name" value="HELICc2"/>
    <property type="match status" value="1"/>
</dbReference>
<feature type="domain" description="Helicase ATP-binding" evidence="5">
    <location>
        <begin position="29"/>
        <end position="303"/>
    </location>
</feature>
<dbReference type="PROSITE" id="PS51193">
    <property type="entry name" value="HELICASE_ATP_BIND_2"/>
    <property type="match status" value="1"/>
</dbReference>
<dbReference type="Pfam" id="PF13307">
    <property type="entry name" value="Helicase_C_2"/>
    <property type="match status" value="1"/>
</dbReference>
<keyword evidence="3" id="KW-0067">ATP-binding</keyword>
<dbReference type="Gene3D" id="3.40.50.300">
    <property type="entry name" value="P-loop containing nucleotide triphosphate hydrolases"/>
    <property type="match status" value="2"/>
</dbReference>
<dbReference type="SUPFAM" id="SSF52540">
    <property type="entry name" value="P-loop containing nucleoside triphosphate hydrolases"/>
    <property type="match status" value="1"/>
</dbReference>
<keyword evidence="7" id="KW-1185">Reference proteome</keyword>
<proteinExistence type="inferred from homology"/>
<reference evidence="6 7" key="1">
    <citation type="journal article" date="2019" name="Indoor Air">
        <title>Impacts of indoor surface finishes on bacterial viability.</title>
        <authorList>
            <person name="Hu J."/>
            <person name="Maamar S.B."/>
            <person name="Glawe A.J."/>
            <person name="Gottel N."/>
            <person name="Gilbert J.A."/>
            <person name="Hartmann E.M."/>
        </authorList>
    </citation>
    <scope>NUCLEOTIDE SEQUENCE [LARGE SCALE GENOMIC DNA]</scope>
    <source>
        <strain evidence="6 7">AF060A6</strain>
    </source>
</reference>
<dbReference type="RefSeq" id="WP_136378000.1">
    <property type="nucleotide sequence ID" value="NZ_SLUB01000002.1"/>
</dbReference>
<evidence type="ECO:0000259" key="5">
    <source>
        <dbReference type="PROSITE" id="PS51193"/>
    </source>
</evidence>
<evidence type="ECO:0000256" key="4">
    <source>
        <dbReference type="ARBA" id="ARBA00038058"/>
    </source>
</evidence>
<keyword evidence="2" id="KW-0378">Hydrolase</keyword>
<dbReference type="GO" id="GO:0003676">
    <property type="term" value="F:nucleic acid binding"/>
    <property type="evidence" value="ECO:0007669"/>
    <property type="project" value="InterPro"/>
</dbReference>
<sequence length="643" mass="74531">MIGEGLPFQISRNENFFDKLNEWIGDVFYDILPEKGFELRDEQIYMAFQLEKAFKEKSIVFAEAGVGTGKTIVYLLYAICYARYMRKPAIISCADESLIEQLVKPEGDISKIADALNLNIDVRLAKAQDQYLCLQKLDHATRRTTNEKITQIYKELPDFVHSHSTMQTFHHYGDRKTYSELTDEEWKSVAWDNFQDCFSCDLRHRCGLTLSRDHYRKAVDLIICSHDFYMEHVWTMEARKREGQLPFLPESSCVVFDEGHLLEFSAQKALTYRVQETTLESLLTRLLGNDVREEFAQLIEDTIWQNELFYKRLREKSQTVEGSARMDIVRTANLIADANKLHQMIVEIGNNLVFEAETYTIDQYELHIVDEYLDQMEYSLKLFGEENDAICWGEADSENFTLVIMPQAVETILAENVFSKRIPFVFSSATLSENKSFDYIAKSLGISSYQTFSVESPFDYENQMKIQMPVFHANEELFRSKFQFAWDEIEKSKGRALLLFNSKEELQLFKENCISEKYPILFEGDQEISRLVSRFQNDEHSILCSTSLWEGLDIPGPSLSNVIIWSLPFPPNDPVFQAKRKRVESPFEKVDLPYMLLRLRQGIGRLIRSSEDAGTVSIFVEDTTSNLVIDNIKNVLPTKADIK</sequence>
<dbReference type="PANTHER" id="PTHR11472:SF57">
    <property type="entry name" value="ATP-DEPENDENT HELICASE YPVA-RELATED"/>
    <property type="match status" value="1"/>
</dbReference>
<evidence type="ECO:0000313" key="6">
    <source>
        <dbReference type="EMBL" id="THE15148.1"/>
    </source>
</evidence>
<protein>
    <submittedName>
        <fullName evidence="6">ATP-dependent DNA helicase</fullName>
    </submittedName>
</protein>